<feature type="transmembrane region" description="Helical" evidence="1">
    <location>
        <begin position="147"/>
        <end position="174"/>
    </location>
</feature>
<name>K9WEL9_9CYAN</name>
<feature type="transmembrane region" description="Helical" evidence="1">
    <location>
        <begin position="6"/>
        <end position="23"/>
    </location>
</feature>
<keyword evidence="1" id="KW-0812">Transmembrane</keyword>
<feature type="transmembrane region" description="Helical" evidence="1">
    <location>
        <begin position="102"/>
        <end position="123"/>
    </location>
</feature>
<proteinExistence type="predicted"/>
<dbReference type="RefSeq" id="WP_015182792.1">
    <property type="nucleotide sequence ID" value="NC_019738.1"/>
</dbReference>
<dbReference type="OrthoDB" id="8441457at2"/>
<evidence type="ECO:0000256" key="1">
    <source>
        <dbReference type="SAM" id="Phobius"/>
    </source>
</evidence>
<feature type="transmembrane region" description="Helical" evidence="1">
    <location>
        <begin position="32"/>
        <end position="55"/>
    </location>
</feature>
<keyword evidence="3" id="KW-1185">Reference proteome</keyword>
<reference evidence="2 3" key="1">
    <citation type="submission" date="2012-06" db="EMBL/GenBank/DDBJ databases">
        <title>Finished chromosome of genome of Microcoleus sp. PCC 7113.</title>
        <authorList>
            <consortium name="US DOE Joint Genome Institute"/>
            <person name="Gugger M."/>
            <person name="Coursin T."/>
            <person name="Rippka R."/>
            <person name="Tandeau De Marsac N."/>
            <person name="Huntemann M."/>
            <person name="Wei C.-L."/>
            <person name="Han J."/>
            <person name="Detter J.C."/>
            <person name="Han C."/>
            <person name="Tapia R."/>
            <person name="Chen A."/>
            <person name="Kyrpides N."/>
            <person name="Mavromatis K."/>
            <person name="Markowitz V."/>
            <person name="Szeto E."/>
            <person name="Ivanova N."/>
            <person name="Pagani I."/>
            <person name="Pati A."/>
            <person name="Goodwin L."/>
            <person name="Nordberg H.P."/>
            <person name="Cantor M.N."/>
            <person name="Hua S.X."/>
            <person name="Woyke T."/>
            <person name="Kerfeld C.A."/>
        </authorList>
    </citation>
    <scope>NUCLEOTIDE SEQUENCE [LARGE SCALE GENOMIC DNA]</scope>
    <source>
        <strain evidence="2 3">PCC 7113</strain>
    </source>
</reference>
<dbReference type="AlphaFoldDB" id="K9WEL9"/>
<dbReference type="KEGG" id="mic:Mic7113_2864"/>
<organism evidence="2 3">
    <name type="scientific">Allocoleopsis franciscana PCC 7113</name>
    <dbReference type="NCBI Taxonomy" id="1173027"/>
    <lineage>
        <taxon>Bacteria</taxon>
        <taxon>Bacillati</taxon>
        <taxon>Cyanobacteriota</taxon>
        <taxon>Cyanophyceae</taxon>
        <taxon>Coleofasciculales</taxon>
        <taxon>Coleofasciculaceae</taxon>
        <taxon>Allocoleopsis</taxon>
        <taxon>Allocoleopsis franciscana</taxon>
    </lineage>
</organism>
<dbReference type="Proteomes" id="UP000010471">
    <property type="component" value="Chromosome"/>
</dbReference>
<dbReference type="HOGENOM" id="CLU_098310_0_0_3"/>
<dbReference type="STRING" id="1173027.Mic7113_2864"/>
<accession>K9WEL9</accession>
<keyword evidence="1" id="KW-1133">Transmembrane helix</keyword>
<protein>
    <submittedName>
        <fullName evidence="2">Uncharacterized protein</fullName>
    </submittedName>
</protein>
<sequence>MCFSATASFTAGITLSVLGIITLKQVPSRREFLLGTFPLLFAIQQFSEGLVWLTLGQASLKPINALVTYNFLFFATVIWPISCPLAIYLLETQAVKRKMSLGLAFIGLAFGIYLFGFVLIHGVDSAKFSGNLLYDLNFIPFYEGNKYLYLIVTAFPFLLASELRLKLFGAFVLLSFGISELFYKVTFVSVWCFFAAVLSAGLYFIVRGFKYRDIQVVGE</sequence>
<evidence type="ECO:0000313" key="2">
    <source>
        <dbReference type="EMBL" id="AFZ18643.1"/>
    </source>
</evidence>
<evidence type="ECO:0000313" key="3">
    <source>
        <dbReference type="Proteomes" id="UP000010471"/>
    </source>
</evidence>
<dbReference type="EMBL" id="CP003630">
    <property type="protein sequence ID" value="AFZ18643.1"/>
    <property type="molecule type" value="Genomic_DNA"/>
</dbReference>
<keyword evidence="1" id="KW-0472">Membrane</keyword>
<feature type="transmembrane region" description="Helical" evidence="1">
    <location>
        <begin position="67"/>
        <end position="90"/>
    </location>
</feature>
<dbReference type="eggNOG" id="ENOG5032S87">
    <property type="taxonomic scope" value="Bacteria"/>
</dbReference>
<feature type="transmembrane region" description="Helical" evidence="1">
    <location>
        <begin position="181"/>
        <end position="206"/>
    </location>
</feature>
<dbReference type="InterPro" id="IPR046737">
    <property type="entry name" value="DUF6629"/>
</dbReference>
<dbReference type="Pfam" id="PF20334">
    <property type="entry name" value="DUF6629"/>
    <property type="match status" value="1"/>
</dbReference>
<gene>
    <name evidence="2" type="ORF">Mic7113_2864</name>
</gene>